<evidence type="ECO:0000256" key="2">
    <source>
        <dbReference type="SAM" id="Phobius"/>
    </source>
</evidence>
<evidence type="ECO:0000313" key="3">
    <source>
        <dbReference type="EMBL" id="KKU64352.1"/>
    </source>
</evidence>
<accession>A0A0G1S4M9</accession>
<dbReference type="Proteomes" id="UP000034364">
    <property type="component" value="Unassembled WGS sequence"/>
</dbReference>
<evidence type="ECO:0000256" key="1">
    <source>
        <dbReference type="SAM" id="MobiDB-lite"/>
    </source>
</evidence>
<keyword evidence="2" id="KW-0472">Membrane</keyword>
<protein>
    <submittedName>
        <fullName evidence="3">Uncharacterized protein</fullName>
    </submittedName>
</protein>
<keyword evidence="2" id="KW-0812">Transmembrane</keyword>
<feature type="region of interest" description="Disordered" evidence="1">
    <location>
        <begin position="1"/>
        <end position="30"/>
    </location>
</feature>
<feature type="transmembrane region" description="Helical" evidence="2">
    <location>
        <begin position="70"/>
        <end position="92"/>
    </location>
</feature>
<name>A0A0G1S4M9_9BACT</name>
<proteinExistence type="predicted"/>
<feature type="transmembrane region" description="Helical" evidence="2">
    <location>
        <begin position="41"/>
        <end position="58"/>
    </location>
</feature>
<keyword evidence="2" id="KW-1133">Transmembrane helix</keyword>
<comment type="caution">
    <text evidence="3">The sequence shown here is derived from an EMBL/GenBank/DDBJ whole genome shotgun (WGS) entry which is preliminary data.</text>
</comment>
<dbReference type="AlphaFoldDB" id="A0A0G1S4M9"/>
<sequence>MATRTKSKTKPKSRVAAEPMMTPVMPEQDLPKSAAKRSDRWMSLGWSLLLLGGLAHMLPGQMEPLLKWSFYGISVQMVVGVLSVVIALYYLLGEE</sequence>
<dbReference type="EMBL" id="LCNV01000009">
    <property type="protein sequence ID" value="KKU64352.1"/>
    <property type="molecule type" value="Genomic_DNA"/>
</dbReference>
<reference evidence="3 4" key="1">
    <citation type="journal article" date="2015" name="Nature">
        <title>rRNA introns, odd ribosomes, and small enigmatic genomes across a large radiation of phyla.</title>
        <authorList>
            <person name="Brown C.T."/>
            <person name="Hug L.A."/>
            <person name="Thomas B.C."/>
            <person name="Sharon I."/>
            <person name="Castelle C.J."/>
            <person name="Singh A."/>
            <person name="Wilkins M.J."/>
            <person name="Williams K.H."/>
            <person name="Banfield J.F."/>
        </authorList>
    </citation>
    <scope>NUCLEOTIDE SEQUENCE [LARGE SCALE GENOMIC DNA]</scope>
</reference>
<organism evidence="3 4">
    <name type="scientific">Candidatus Amesbacteria bacterium GW2011_GWA1_47_16</name>
    <dbReference type="NCBI Taxonomy" id="1618353"/>
    <lineage>
        <taxon>Bacteria</taxon>
        <taxon>Candidatus Amesiibacteriota</taxon>
    </lineage>
</organism>
<evidence type="ECO:0000313" key="4">
    <source>
        <dbReference type="Proteomes" id="UP000034364"/>
    </source>
</evidence>
<feature type="compositionally biased region" description="Basic residues" evidence="1">
    <location>
        <begin position="1"/>
        <end position="13"/>
    </location>
</feature>
<gene>
    <name evidence="3" type="ORF">UX87_C0009G0034</name>
</gene>